<protein>
    <submittedName>
        <fullName evidence="1">Uncharacterized protein</fullName>
    </submittedName>
</protein>
<evidence type="ECO:0000313" key="1">
    <source>
        <dbReference type="EMBL" id="BAW29894.1"/>
    </source>
</evidence>
<sequence>MGEKFVLDDSSDAEIIYSPICSYCKHFYWKGRGIHECNAFPDGIPDDIWRGDNDHKKPYPGDHMIQFEHV</sequence>
<proteinExistence type="predicted"/>
<dbReference type="EMBL" id="AP017646">
    <property type="protein sequence ID" value="BAW29894.1"/>
    <property type="molecule type" value="Genomic_DNA"/>
</dbReference>
<evidence type="ECO:0000313" key="2">
    <source>
        <dbReference type="Proteomes" id="UP000265557"/>
    </source>
</evidence>
<dbReference type="AlphaFoldDB" id="A0A3G9CVN0"/>
<name>A0A3G9CVN0_METTE</name>
<reference evidence="1 2" key="1">
    <citation type="submission" date="2016-09" db="EMBL/GenBank/DDBJ databases">
        <title>Complete Genome Sequence of Methanosarcina thermophila MT-1.</title>
        <authorList>
            <person name="Kouzuma A."/>
        </authorList>
    </citation>
    <scope>NUCLEOTIDE SEQUENCE [LARGE SCALE GENOMIC DNA]</scope>
    <source>
        <strain evidence="1 2">MT-1</strain>
    </source>
</reference>
<accession>A0A3G9CVN0</accession>
<gene>
    <name evidence="1" type="ORF">MESMT1_1964</name>
</gene>
<organism evidence="1 2">
    <name type="scientific">Methanosarcina thermophila</name>
    <dbReference type="NCBI Taxonomy" id="2210"/>
    <lineage>
        <taxon>Archaea</taxon>
        <taxon>Methanobacteriati</taxon>
        <taxon>Methanobacteriota</taxon>
        <taxon>Stenosarchaea group</taxon>
        <taxon>Methanomicrobia</taxon>
        <taxon>Methanosarcinales</taxon>
        <taxon>Methanosarcinaceae</taxon>
        <taxon>Methanosarcina</taxon>
    </lineage>
</organism>
<dbReference type="Proteomes" id="UP000265557">
    <property type="component" value="Chromosome"/>
</dbReference>